<keyword evidence="3 5" id="KW-1133">Transmembrane helix</keyword>
<evidence type="ECO:0000256" key="4">
    <source>
        <dbReference type="ARBA" id="ARBA00023136"/>
    </source>
</evidence>
<evidence type="ECO:0000256" key="2">
    <source>
        <dbReference type="ARBA" id="ARBA00022692"/>
    </source>
</evidence>
<dbReference type="PANTHER" id="PTHR43077">
    <property type="entry name" value="TRANSPORT PERMEASE YVFS-RELATED"/>
    <property type="match status" value="1"/>
</dbReference>
<dbReference type="EMBL" id="CP104064">
    <property type="protein sequence ID" value="WAH36156.1"/>
    <property type="molecule type" value="Genomic_DNA"/>
</dbReference>
<feature type="transmembrane region" description="Helical" evidence="5">
    <location>
        <begin position="274"/>
        <end position="293"/>
    </location>
</feature>
<reference evidence="6" key="1">
    <citation type="submission" date="2022-08" db="EMBL/GenBank/DDBJ databases">
        <title>Alicyclobacillus dauci DSM2870, complete genome.</title>
        <authorList>
            <person name="Wang Q."/>
            <person name="Cai R."/>
            <person name="Wang Z."/>
        </authorList>
    </citation>
    <scope>NUCLEOTIDE SEQUENCE</scope>
    <source>
        <strain evidence="6">DSM 28700</strain>
    </source>
</reference>
<evidence type="ECO:0000256" key="1">
    <source>
        <dbReference type="ARBA" id="ARBA00004141"/>
    </source>
</evidence>
<name>A0ABY6Z1C5_9BACL</name>
<dbReference type="PANTHER" id="PTHR43077:SF5">
    <property type="entry name" value="PHAGE INFECTION PROTEIN"/>
    <property type="match status" value="1"/>
</dbReference>
<dbReference type="RefSeq" id="WP_268043467.1">
    <property type="nucleotide sequence ID" value="NZ_CP104064.1"/>
</dbReference>
<feature type="transmembrane region" description="Helical" evidence="5">
    <location>
        <begin position="12"/>
        <end position="34"/>
    </location>
</feature>
<dbReference type="Gene3D" id="3.40.1710.10">
    <property type="entry name" value="abc type-2 transporter like domain"/>
    <property type="match status" value="1"/>
</dbReference>
<gene>
    <name evidence="6" type="ORF">NZD86_18190</name>
</gene>
<evidence type="ECO:0000256" key="5">
    <source>
        <dbReference type="SAM" id="Phobius"/>
    </source>
</evidence>
<feature type="transmembrane region" description="Helical" evidence="5">
    <location>
        <begin position="233"/>
        <end position="254"/>
    </location>
</feature>
<evidence type="ECO:0000313" key="6">
    <source>
        <dbReference type="EMBL" id="WAH36156.1"/>
    </source>
</evidence>
<dbReference type="InterPro" id="IPR051328">
    <property type="entry name" value="T7SS_ABC-Transporter"/>
</dbReference>
<feature type="transmembrane region" description="Helical" evidence="5">
    <location>
        <begin position="314"/>
        <end position="332"/>
    </location>
</feature>
<evidence type="ECO:0000313" key="7">
    <source>
        <dbReference type="Proteomes" id="UP001164803"/>
    </source>
</evidence>
<dbReference type="Proteomes" id="UP001164803">
    <property type="component" value="Chromosome"/>
</dbReference>
<sequence length="375" mass="42319">MKEALILVLTHRFTRFALVMGIFYQFLFITVWMIGFGSVPAQMSKLKVAIINQDTSMSAQVQNDLKKHLPFQVQTAHSLPRAIEQLQQRKIVMIIEIPNGFFKDVRNLKTQAHLDYYINESNPMLASMTAQQSASQITEDFNQELTKRALQGILQGLHVPGNRAQTIVQQSMNRVVPDVHILYPVSNMGYIMSPMMFGMAGYVSAMILQLNLNNAIRDLGDKLAKWRRFQTRMIISVAASFVYAYIASTYLAAWGTPIRQGFLQLWVFQTTAEFAYMFLTQIPALLFGMYGLLFNIGMLIAQAIYSGASIPRMILPRLVNILGYVQPMPYAVEGVQNIVLGGPSVTRDGVALLVYAIVCLLLCFLISELKDRRQE</sequence>
<keyword evidence="2 5" id="KW-0812">Transmembrane</keyword>
<feature type="transmembrane region" description="Helical" evidence="5">
    <location>
        <begin position="352"/>
        <end position="369"/>
    </location>
</feature>
<evidence type="ECO:0000256" key="3">
    <source>
        <dbReference type="ARBA" id="ARBA00022989"/>
    </source>
</evidence>
<accession>A0ABY6Z1C5</accession>
<keyword evidence="4 5" id="KW-0472">Membrane</keyword>
<proteinExistence type="predicted"/>
<keyword evidence="7" id="KW-1185">Reference proteome</keyword>
<comment type="subcellular location">
    <subcellularLocation>
        <location evidence="1">Membrane</location>
        <topology evidence="1">Multi-pass membrane protein</topology>
    </subcellularLocation>
</comment>
<organism evidence="6 7">
    <name type="scientific">Alicyclobacillus dauci</name>
    <dbReference type="NCBI Taxonomy" id="1475485"/>
    <lineage>
        <taxon>Bacteria</taxon>
        <taxon>Bacillati</taxon>
        <taxon>Bacillota</taxon>
        <taxon>Bacilli</taxon>
        <taxon>Bacillales</taxon>
        <taxon>Alicyclobacillaceae</taxon>
        <taxon>Alicyclobacillus</taxon>
    </lineage>
</organism>
<protein>
    <submittedName>
        <fullName evidence="6">ABC transporter permease</fullName>
    </submittedName>
</protein>
<feature type="transmembrane region" description="Helical" evidence="5">
    <location>
        <begin position="190"/>
        <end position="212"/>
    </location>
</feature>